<sequence length="80" mass="8749">MIAVREQAAEQLGLDNNQLTVDSPIPYIIGSAEGLDHFGLKDGVRYEEGLIGAINAQRPENKDKNSMKILAGLFVKLIHC</sequence>
<accession>A0ABD5LX92</accession>
<reference evidence="1" key="1">
    <citation type="submission" date="2021-05" db="EMBL/GenBank/DDBJ databases">
        <title>First report of NDM-5 and VEB-6 producing Proteus mirabilis isolated from blood of a sepsis patient in Kolkata, India.</title>
        <authorList>
            <person name="Halder G."/>
            <person name="Chaudhuri B."/>
            <person name="Dutta S."/>
        </authorList>
    </citation>
    <scope>NUCLEOTIDE SEQUENCE [LARGE SCALE GENOMIC DNA]</scope>
    <source>
        <strain evidence="1">7049</strain>
    </source>
</reference>
<comment type="caution">
    <text evidence="1">The sequence shown here is derived from an EMBL/GenBank/DDBJ whole genome shotgun (WGS) entry which is preliminary data.</text>
</comment>
<name>A0ABD5LX92_PROMI</name>
<evidence type="ECO:0000313" key="1">
    <source>
        <dbReference type="EMBL" id="MEY2345166.1"/>
    </source>
</evidence>
<proteinExistence type="predicted"/>
<protein>
    <submittedName>
        <fullName evidence="1">Uncharacterized protein</fullName>
    </submittedName>
</protein>
<dbReference type="AlphaFoldDB" id="A0ABD5LX92"/>
<gene>
    <name evidence="1" type="ORF">I3679_019360</name>
</gene>
<dbReference type="EMBL" id="JADQCH020000002">
    <property type="protein sequence ID" value="MEY2345166.1"/>
    <property type="molecule type" value="Genomic_DNA"/>
</dbReference>
<organism evidence="1">
    <name type="scientific">Proteus mirabilis</name>
    <dbReference type="NCBI Taxonomy" id="584"/>
    <lineage>
        <taxon>Bacteria</taxon>
        <taxon>Pseudomonadati</taxon>
        <taxon>Pseudomonadota</taxon>
        <taxon>Gammaproteobacteria</taxon>
        <taxon>Enterobacterales</taxon>
        <taxon>Morganellaceae</taxon>
        <taxon>Proteus</taxon>
    </lineage>
</organism>